<evidence type="ECO:0000313" key="2">
    <source>
        <dbReference type="EMBL" id="MPC48315.1"/>
    </source>
</evidence>
<name>A0A5B7FSE9_PORTR</name>
<organism evidence="2 3">
    <name type="scientific">Portunus trituberculatus</name>
    <name type="common">Swimming crab</name>
    <name type="synonym">Neptunus trituberculatus</name>
    <dbReference type="NCBI Taxonomy" id="210409"/>
    <lineage>
        <taxon>Eukaryota</taxon>
        <taxon>Metazoa</taxon>
        <taxon>Ecdysozoa</taxon>
        <taxon>Arthropoda</taxon>
        <taxon>Crustacea</taxon>
        <taxon>Multicrustacea</taxon>
        <taxon>Malacostraca</taxon>
        <taxon>Eumalacostraca</taxon>
        <taxon>Eucarida</taxon>
        <taxon>Decapoda</taxon>
        <taxon>Pleocyemata</taxon>
        <taxon>Brachyura</taxon>
        <taxon>Eubrachyura</taxon>
        <taxon>Portunoidea</taxon>
        <taxon>Portunidae</taxon>
        <taxon>Portuninae</taxon>
        <taxon>Portunus</taxon>
    </lineage>
</organism>
<evidence type="ECO:0000313" key="3">
    <source>
        <dbReference type="Proteomes" id="UP000324222"/>
    </source>
</evidence>
<protein>
    <submittedName>
        <fullName evidence="2">Uncharacterized protein</fullName>
    </submittedName>
</protein>
<reference evidence="2 3" key="1">
    <citation type="submission" date="2019-05" db="EMBL/GenBank/DDBJ databases">
        <title>Another draft genome of Portunus trituberculatus and its Hox gene families provides insights of decapod evolution.</title>
        <authorList>
            <person name="Jeong J.-H."/>
            <person name="Song I."/>
            <person name="Kim S."/>
            <person name="Choi T."/>
            <person name="Kim D."/>
            <person name="Ryu S."/>
            <person name="Kim W."/>
        </authorList>
    </citation>
    <scope>NUCLEOTIDE SEQUENCE [LARGE SCALE GENOMIC DNA]</scope>
    <source>
        <tissue evidence="2">Muscle</tissue>
    </source>
</reference>
<proteinExistence type="predicted"/>
<dbReference type="Proteomes" id="UP000324222">
    <property type="component" value="Unassembled WGS sequence"/>
</dbReference>
<dbReference type="EMBL" id="VSRR010008216">
    <property type="protein sequence ID" value="MPC48315.1"/>
    <property type="molecule type" value="Genomic_DNA"/>
</dbReference>
<keyword evidence="3" id="KW-1185">Reference proteome</keyword>
<sequence length="87" mass="9405">MMPACTKIKYSFHPPPKWSYGGTGGEVGGIRIFESIDGGGQRERDKYWPGYEDLYLLTARVTSGSGSQAGDTGDIWSDEASPSQKGN</sequence>
<gene>
    <name evidence="2" type="ORF">E2C01_042083</name>
</gene>
<evidence type="ECO:0000256" key="1">
    <source>
        <dbReference type="SAM" id="MobiDB-lite"/>
    </source>
</evidence>
<feature type="region of interest" description="Disordered" evidence="1">
    <location>
        <begin position="63"/>
        <end position="87"/>
    </location>
</feature>
<accession>A0A5B7FSE9</accession>
<dbReference type="AlphaFoldDB" id="A0A5B7FSE9"/>
<comment type="caution">
    <text evidence="2">The sequence shown here is derived from an EMBL/GenBank/DDBJ whole genome shotgun (WGS) entry which is preliminary data.</text>
</comment>